<evidence type="ECO:0000256" key="5">
    <source>
        <dbReference type="ARBA" id="ARBA00022676"/>
    </source>
</evidence>
<evidence type="ECO:0000256" key="13">
    <source>
        <dbReference type="RuleBase" id="RU365064"/>
    </source>
</evidence>
<evidence type="ECO:0000256" key="2">
    <source>
        <dbReference type="ARBA" id="ARBA00004687"/>
    </source>
</evidence>
<organism evidence="15 16">
    <name type="scientific">Geodia barretti</name>
    <name type="common">Barrett's horny sponge</name>
    <dbReference type="NCBI Taxonomy" id="519541"/>
    <lineage>
        <taxon>Eukaryota</taxon>
        <taxon>Metazoa</taxon>
        <taxon>Porifera</taxon>
        <taxon>Demospongiae</taxon>
        <taxon>Heteroscleromorpha</taxon>
        <taxon>Tetractinellida</taxon>
        <taxon>Astrophorina</taxon>
        <taxon>Geodiidae</taxon>
        <taxon>Geodia</taxon>
    </lineage>
</organism>
<feature type="transmembrane region" description="Helical" evidence="13">
    <location>
        <begin position="305"/>
        <end position="327"/>
    </location>
</feature>
<keyword evidence="9 13" id="KW-1133">Transmembrane helix</keyword>
<evidence type="ECO:0000256" key="4">
    <source>
        <dbReference type="ARBA" id="ARBA00022502"/>
    </source>
</evidence>
<evidence type="ECO:0000256" key="11">
    <source>
        <dbReference type="ARBA" id="ARBA00093408"/>
    </source>
</evidence>
<feature type="compositionally biased region" description="Polar residues" evidence="14">
    <location>
        <begin position="432"/>
        <end position="446"/>
    </location>
</feature>
<protein>
    <recommendedName>
        <fullName evidence="12 13">GPI alpha-1,4-mannosyltransferase I, catalytic subunit</fullName>
        <ecNumber evidence="13">2.4.1.-</ecNumber>
    </recommendedName>
    <alternativeName>
        <fullName evidence="13">GPI mannosyltransferase I</fullName>
    </alternativeName>
</protein>
<comment type="caution">
    <text evidence="15">The sequence shown here is derived from an EMBL/GenBank/DDBJ whole genome shotgun (WGS) entry which is preliminary data.</text>
</comment>
<keyword evidence="10 13" id="KW-0472">Membrane</keyword>
<dbReference type="PANTHER" id="PTHR12886">
    <property type="entry name" value="PIG-M MANNOSYLTRANSFERASE"/>
    <property type="match status" value="1"/>
</dbReference>
<dbReference type="GO" id="GO:0004376">
    <property type="term" value="F:GPI mannosyltransferase activity"/>
    <property type="evidence" value="ECO:0007669"/>
    <property type="project" value="InterPro"/>
</dbReference>
<evidence type="ECO:0000256" key="10">
    <source>
        <dbReference type="ARBA" id="ARBA00023136"/>
    </source>
</evidence>
<evidence type="ECO:0000256" key="12">
    <source>
        <dbReference type="ARBA" id="ARBA00093608"/>
    </source>
</evidence>
<reference evidence="15" key="1">
    <citation type="submission" date="2023-03" db="EMBL/GenBank/DDBJ databases">
        <authorList>
            <person name="Steffen K."/>
            <person name="Cardenas P."/>
        </authorList>
    </citation>
    <scope>NUCLEOTIDE SEQUENCE</scope>
</reference>
<evidence type="ECO:0000256" key="3">
    <source>
        <dbReference type="ARBA" id="ARBA00011071"/>
    </source>
</evidence>
<evidence type="ECO:0000256" key="8">
    <source>
        <dbReference type="ARBA" id="ARBA00022824"/>
    </source>
</evidence>
<dbReference type="AlphaFoldDB" id="A0AA35SNN3"/>
<dbReference type="InterPro" id="IPR007704">
    <property type="entry name" value="PIG-M"/>
</dbReference>
<dbReference type="EC" id="2.4.1.-" evidence="13"/>
<feature type="transmembrane region" description="Helical" evidence="13">
    <location>
        <begin position="86"/>
        <end position="108"/>
    </location>
</feature>
<dbReference type="GO" id="GO:0051751">
    <property type="term" value="F:alpha-1,4-mannosyltransferase activity"/>
    <property type="evidence" value="ECO:0007669"/>
    <property type="project" value="InterPro"/>
</dbReference>
<sequence length="446" mass="50564">MFLRAVAAFRERITLRVLLLVSLVFRLALLLYGEWQDSRFAVKFTDIDYHVFSDASRHVIHGESPFLRATYRYTPLLAFMLVPNHLLFFSFGKVLFILCDLLVGLIINEILRLKGVKRHSRLLSVSVWLLNPLTATVSARGNAESFLAVLVLLSLLCLLRGRVTLSAVTYGAAVHVKIFPAIYSLPILLYLQDRDNPGAGSSCHKRLFKPSSSVVSLLLKRTRGFPNVQQLRYVVVSSAVFFSLTGIFYLLYGSEFVHEAYLYHVTRRDIKHNFSPYFYLLYLIQGTSLSLPVGLLAFLPQVGLLLAAAISLHRDIVFCCFVQTFVFVTFNKVCTSQYFLWYLCLLPLLLPFSNMGLRQWTAITTLWFTGQGVWLFLAYCLEFKGYNTLHSYCGWLDFSSSSSMSLLSPESSPLTPSHLSHPHKTHPHLSHPHSSVEMTANVKNTT</sequence>
<feature type="transmembrane region" description="Helical" evidence="13">
    <location>
        <begin position="339"/>
        <end position="357"/>
    </location>
</feature>
<dbReference type="GO" id="GO:1990529">
    <property type="term" value="C:glycosylphosphatidylinositol-mannosyltransferase I complex"/>
    <property type="evidence" value="ECO:0007669"/>
    <property type="project" value="TreeGrafter"/>
</dbReference>
<evidence type="ECO:0000256" key="6">
    <source>
        <dbReference type="ARBA" id="ARBA00022679"/>
    </source>
</evidence>
<feature type="transmembrane region" description="Helical" evidence="13">
    <location>
        <begin position="170"/>
        <end position="191"/>
    </location>
</feature>
<dbReference type="GO" id="GO:0006506">
    <property type="term" value="P:GPI anchor biosynthetic process"/>
    <property type="evidence" value="ECO:0007669"/>
    <property type="project" value="UniProtKB-KW"/>
</dbReference>
<proteinExistence type="inferred from homology"/>
<dbReference type="GO" id="GO:0005789">
    <property type="term" value="C:endoplasmic reticulum membrane"/>
    <property type="evidence" value="ECO:0007669"/>
    <property type="project" value="UniProtKB-SubCell"/>
</dbReference>
<feature type="compositionally biased region" description="Basic residues" evidence="14">
    <location>
        <begin position="420"/>
        <end position="431"/>
    </location>
</feature>
<name>A0AA35SNN3_GEOBA</name>
<keyword evidence="7 13" id="KW-0812">Transmembrane</keyword>
<comment type="subcellular location">
    <subcellularLocation>
        <location evidence="1 13">Endoplasmic reticulum membrane</location>
        <topology evidence="1 13">Multi-pass membrane protein</topology>
    </subcellularLocation>
</comment>
<gene>
    <name evidence="15" type="ORF">GBAR_LOCUS18564</name>
</gene>
<keyword evidence="4 13" id="KW-0337">GPI-anchor biosynthesis</keyword>
<evidence type="ECO:0000313" key="16">
    <source>
        <dbReference type="Proteomes" id="UP001174909"/>
    </source>
</evidence>
<comment type="pathway">
    <text evidence="2 13">Glycolipid biosynthesis; glycosylphosphatidylinositol-anchor biosynthesis.</text>
</comment>
<feature type="region of interest" description="Disordered" evidence="14">
    <location>
        <begin position="412"/>
        <end position="446"/>
    </location>
</feature>
<dbReference type="Pfam" id="PF05007">
    <property type="entry name" value="Mannosyl_trans"/>
    <property type="match status" value="1"/>
</dbReference>
<evidence type="ECO:0000313" key="15">
    <source>
        <dbReference type="EMBL" id="CAI8032894.1"/>
    </source>
</evidence>
<comment type="similarity">
    <text evidence="3 13">Belongs to the PIGM family.</text>
</comment>
<feature type="transmembrane region" description="Helical" evidence="13">
    <location>
        <begin position="363"/>
        <end position="381"/>
    </location>
</feature>
<evidence type="ECO:0000256" key="9">
    <source>
        <dbReference type="ARBA" id="ARBA00022989"/>
    </source>
</evidence>
<evidence type="ECO:0000256" key="7">
    <source>
        <dbReference type="ARBA" id="ARBA00022692"/>
    </source>
</evidence>
<comment type="function">
    <text evidence="11 13">Catalytic subunit of the glycosylphosphatidylinositol-mannosyltransferase I complex which catalyzes the transfer of the first mannose, via an alpha-1,4 bond from a dolichol-phosphate-mannose (Dol-P-Man) to the glucosaminyl acyl phosphatidylinositol (GlcN-(acyl)PI) intermediate to generate alpha-D-Man-(1-&gt;4)-alpha-D-GlcN-(1-&gt;6)-(1-radyl,2-acyl-sn-glycero-3-phospho)-2-acyl-inositol and participates in the sixth step of the glycosylphosphatidylinositol-anchor biosynthesis.</text>
</comment>
<feature type="transmembrane region" description="Helical" evidence="13">
    <location>
        <begin position="13"/>
        <end position="33"/>
    </location>
</feature>
<dbReference type="PANTHER" id="PTHR12886:SF0">
    <property type="entry name" value="GPI MANNOSYLTRANSFERASE 1"/>
    <property type="match status" value="1"/>
</dbReference>
<dbReference type="EMBL" id="CASHTH010002633">
    <property type="protein sequence ID" value="CAI8032894.1"/>
    <property type="molecule type" value="Genomic_DNA"/>
</dbReference>
<keyword evidence="5 13" id="KW-0328">Glycosyltransferase</keyword>
<accession>A0AA35SNN3</accession>
<keyword evidence="16" id="KW-1185">Reference proteome</keyword>
<dbReference type="Proteomes" id="UP001174909">
    <property type="component" value="Unassembled WGS sequence"/>
</dbReference>
<feature type="transmembrane region" description="Helical" evidence="13">
    <location>
        <begin position="231"/>
        <end position="252"/>
    </location>
</feature>
<evidence type="ECO:0000256" key="14">
    <source>
        <dbReference type="SAM" id="MobiDB-lite"/>
    </source>
</evidence>
<evidence type="ECO:0000256" key="1">
    <source>
        <dbReference type="ARBA" id="ARBA00004477"/>
    </source>
</evidence>
<feature type="transmembrane region" description="Helical" evidence="13">
    <location>
        <begin position="277"/>
        <end position="299"/>
    </location>
</feature>
<keyword evidence="8 13" id="KW-0256">Endoplasmic reticulum</keyword>
<keyword evidence="6 13" id="KW-0808">Transferase</keyword>